<dbReference type="GO" id="GO:0005737">
    <property type="term" value="C:cytoplasm"/>
    <property type="evidence" value="ECO:0007669"/>
    <property type="project" value="UniProtKB-SubCell"/>
</dbReference>
<keyword evidence="9" id="KW-0482">Metalloprotease</keyword>
<keyword evidence="8" id="KW-0862">Zinc</keyword>
<evidence type="ECO:0000256" key="11">
    <source>
        <dbReference type="ARBA" id="ARBA00026108"/>
    </source>
</evidence>
<organism evidence="15 16">
    <name type="scientific">Aquatica leii</name>
    <dbReference type="NCBI Taxonomy" id="1421715"/>
    <lineage>
        <taxon>Eukaryota</taxon>
        <taxon>Metazoa</taxon>
        <taxon>Ecdysozoa</taxon>
        <taxon>Arthropoda</taxon>
        <taxon>Hexapoda</taxon>
        <taxon>Insecta</taxon>
        <taxon>Pterygota</taxon>
        <taxon>Neoptera</taxon>
        <taxon>Endopterygota</taxon>
        <taxon>Coleoptera</taxon>
        <taxon>Polyphaga</taxon>
        <taxon>Elateriformia</taxon>
        <taxon>Elateroidea</taxon>
        <taxon>Lampyridae</taxon>
        <taxon>Luciolinae</taxon>
        <taxon>Aquatica</taxon>
    </lineage>
</organism>
<evidence type="ECO:0000256" key="12">
    <source>
        <dbReference type="PROSITE-ProRule" id="PRU01379"/>
    </source>
</evidence>
<evidence type="ECO:0000256" key="7">
    <source>
        <dbReference type="ARBA" id="ARBA00022801"/>
    </source>
</evidence>
<comment type="subcellular location">
    <subcellularLocation>
        <location evidence="2">Cytoplasm</location>
    </subcellularLocation>
</comment>
<feature type="region of interest" description="Disordered" evidence="13">
    <location>
        <begin position="675"/>
        <end position="698"/>
    </location>
</feature>
<dbReference type="GO" id="GO:0008270">
    <property type="term" value="F:zinc ion binding"/>
    <property type="evidence" value="ECO:0007669"/>
    <property type="project" value="InterPro"/>
</dbReference>
<gene>
    <name evidence="15" type="ORF">RN001_005467</name>
</gene>
<comment type="caution">
    <text evidence="15">The sequence shown here is derived from an EMBL/GenBank/DDBJ whole genome shotgun (WGS) entry which is preliminary data.</text>
</comment>
<dbReference type="GO" id="GO:0006508">
    <property type="term" value="P:proteolysis"/>
    <property type="evidence" value="ECO:0007669"/>
    <property type="project" value="UniProtKB-KW"/>
</dbReference>
<keyword evidence="6" id="KW-0479">Metal-binding</keyword>
<dbReference type="GO" id="GO:0004181">
    <property type="term" value="F:metallocarboxypeptidase activity"/>
    <property type="evidence" value="ECO:0007669"/>
    <property type="project" value="InterPro"/>
</dbReference>
<evidence type="ECO:0000313" key="16">
    <source>
        <dbReference type="Proteomes" id="UP001353858"/>
    </source>
</evidence>
<evidence type="ECO:0000256" key="2">
    <source>
        <dbReference type="ARBA" id="ARBA00004496"/>
    </source>
</evidence>
<evidence type="ECO:0000256" key="6">
    <source>
        <dbReference type="ARBA" id="ARBA00022723"/>
    </source>
</evidence>
<dbReference type="InterPro" id="IPR000834">
    <property type="entry name" value="Peptidase_M14"/>
</dbReference>
<dbReference type="EC" id="3.4.17.24" evidence="11"/>
<accession>A0AAN7SPV5</accession>
<protein>
    <recommendedName>
        <fullName evidence="11">tubulin-glutamate carboxypeptidase</fullName>
        <ecNumber evidence="11">3.4.17.24</ecNumber>
    </recommendedName>
</protein>
<comment type="catalytic activity">
    <reaction evidence="10">
        <text>C-terminal L-alpha-aminoacyl-L-glutamyl-L-glutamyl-[tubulin] + H2O = C-terminal L-alpha-aminoacyl-L-glutamyl-[tubulin] + L-glutamate</text>
        <dbReference type="Rhea" id="RHEA:63792"/>
        <dbReference type="Rhea" id="RHEA-COMP:16435"/>
        <dbReference type="Rhea" id="RHEA-COMP:16436"/>
        <dbReference type="ChEBI" id="CHEBI:15377"/>
        <dbReference type="ChEBI" id="CHEBI:29985"/>
        <dbReference type="ChEBI" id="CHEBI:149555"/>
        <dbReference type="ChEBI" id="CHEBI:149556"/>
        <dbReference type="EC" id="3.4.17.24"/>
    </reaction>
    <physiologicalReaction direction="left-to-right" evidence="10">
        <dbReference type="Rhea" id="RHEA:63793"/>
    </physiologicalReaction>
</comment>
<dbReference type="Pfam" id="PF00246">
    <property type="entry name" value="Peptidase_M14"/>
    <property type="match status" value="1"/>
</dbReference>
<dbReference type="CDD" id="cd06236">
    <property type="entry name" value="M14_AGBL5_like"/>
    <property type="match status" value="1"/>
</dbReference>
<dbReference type="Proteomes" id="UP001353858">
    <property type="component" value="Unassembled WGS sequence"/>
</dbReference>
<comment type="cofactor">
    <cofactor evidence="1">
        <name>Zn(2+)</name>
        <dbReference type="ChEBI" id="CHEBI:29105"/>
    </cofactor>
</comment>
<evidence type="ECO:0000256" key="10">
    <source>
        <dbReference type="ARBA" id="ARBA00024524"/>
    </source>
</evidence>
<feature type="compositionally biased region" description="Low complexity" evidence="13">
    <location>
        <begin position="680"/>
        <end position="695"/>
    </location>
</feature>
<evidence type="ECO:0000256" key="3">
    <source>
        <dbReference type="ARBA" id="ARBA00005988"/>
    </source>
</evidence>
<dbReference type="InterPro" id="IPR034286">
    <property type="entry name" value="M14_AGBL5-like"/>
</dbReference>
<evidence type="ECO:0000256" key="13">
    <source>
        <dbReference type="SAM" id="MobiDB-lite"/>
    </source>
</evidence>
<evidence type="ECO:0000313" key="15">
    <source>
        <dbReference type="EMBL" id="KAK4882148.1"/>
    </source>
</evidence>
<comment type="similarity">
    <text evidence="3 12">Belongs to the peptidase M14 family.</text>
</comment>
<dbReference type="SUPFAM" id="SSF53187">
    <property type="entry name" value="Zn-dependent exopeptidases"/>
    <property type="match status" value="1"/>
</dbReference>
<dbReference type="Gene3D" id="2.60.40.3120">
    <property type="match status" value="1"/>
</dbReference>
<feature type="active site" description="Proton donor/acceptor" evidence="12">
    <location>
        <position position="492"/>
    </location>
</feature>
<keyword evidence="4" id="KW-0963">Cytoplasm</keyword>
<reference evidence="16" key="1">
    <citation type="submission" date="2023-01" db="EMBL/GenBank/DDBJ databases">
        <title>Key to firefly adult light organ development and bioluminescence: homeobox transcription factors regulate luciferase expression and transportation to peroxisome.</title>
        <authorList>
            <person name="Fu X."/>
        </authorList>
    </citation>
    <scope>NUCLEOTIDE SEQUENCE [LARGE SCALE GENOMIC DNA]</scope>
</reference>
<dbReference type="AlphaFoldDB" id="A0AAN7SPV5"/>
<keyword evidence="7" id="KW-0378">Hydrolase</keyword>
<evidence type="ECO:0000256" key="5">
    <source>
        <dbReference type="ARBA" id="ARBA00022670"/>
    </source>
</evidence>
<dbReference type="InterPro" id="IPR050821">
    <property type="entry name" value="Cytosolic_carboxypeptidase"/>
</dbReference>
<dbReference type="EMBL" id="JARPUR010000002">
    <property type="protein sequence ID" value="KAK4882148.1"/>
    <property type="molecule type" value="Genomic_DNA"/>
</dbReference>
<sequence>MDDLECAGFEFFSNFDSANLSKVEYVPPNESVVISPPPGAGRVMVPELPDVEFNLWTKPDCFGSEFQNANRTWFYFGIRANSSGLIVKLNMVDLNRQAKMYSQGMAPVYRIIPGKLQWERVRDKPTYQMTNNIFTLSFKYKTPENTQSIVYFAFTYPYSYMELTNMLSNLDNKFANKEVLSKNDIYYVREAVCFSLEGRRVELLTISSYNNISSERETRLKNLFPEEHVPRPFKFIGKKVIFVSARVHPGETPSTFVFNGLLNLLLSPENPVAVTLRKLYVFKLIPMLNPDGVAKGHYRTDTRGVNLNRVYLNPSLVFHPSIFAARALIRYHHFGFEKEDEVFKQLDLLNDNDDVSSMEDNQQGAGKDVCCSCDGTLNEDDLDINEENGAAEYGDFNSNESGLFLYLDMHGHASKKGIFMYGNHFEDFERNIECMVLPKIMSINNFNFHFTACNFTERNMYLKDRRDGMSREGSGRVAVLKLTGLIRSYTLECNYNTGRLVNALPCTIKETGVKATHTLSMPPKYTPHVFEEVGKALGASILDLTGNNPVTRLPNSQFHTLNGLREWLRIHCATELGGETRFSHPRLKLRNSSSLHLQGKSLRAVVLKSRTSGKDPKRTMPKAVRSANVPIERKENICEIQAAYPTKPTCSNVITVPRVRTKTTLNNIKNKTSMEETTLKTKGNTSNDKSKSTSNLKAMSTKVSSLKLKAVKLEEIKETELKANDENPNKLKLHEICYLKNAEGKTMIAKYKGKIDGKKGSDADLVVEWDNYNNTQVFSHRTKGYGIPPTFDSSSNKGLVRVYNFSKTVKSKKFISAFIMQWYTKRSFYDVSQMGDLNVLNNQLILASNAFTATLN</sequence>
<evidence type="ECO:0000256" key="1">
    <source>
        <dbReference type="ARBA" id="ARBA00001947"/>
    </source>
</evidence>
<keyword evidence="16" id="KW-1185">Reference proteome</keyword>
<feature type="domain" description="Peptidase M14" evidence="14">
    <location>
        <begin position="156"/>
        <end position="545"/>
    </location>
</feature>
<dbReference type="PANTHER" id="PTHR12756">
    <property type="entry name" value="CYTOSOLIC CARBOXYPEPTIDASE"/>
    <property type="match status" value="1"/>
</dbReference>
<evidence type="ECO:0000259" key="14">
    <source>
        <dbReference type="PROSITE" id="PS52035"/>
    </source>
</evidence>
<evidence type="ECO:0000256" key="8">
    <source>
        <dbReference type="ARBA" id="ARBA00022833"/>
    </source>
</evidence>
<proteinExistence type="inferred from homology"/>
<keyword evidence="5" id="KW-0645">Protease</keyword>
<evidence type="ECO:0000256" key="9">
    <source>
        <dbReference type="ARBA" id="ARBA00023049"/>
    </source>
</evidence>
<dbReference type="Gene3D" id="3.40.630.10">
    <property type="entry name" value="Zn peptidases"/>
    <property type="match status" value="2"/>
</dbReference>
<name>A0AAN7SPV5_9COLE</name>
<evidence type="ECO:0000256" key="4">
    <source>
        <dbReference type="ARBA" id="ARBA00022490"/>
    </source>
</evidence>
<dbReference type="PANTHER" id="PTHR12756:SF12">
    <property type="entry name" value="CYTOSOLIC CARBOXYPEPTIDASE-LIKE PROTEIN 5"/>
    <property type="match status" value="1"/>
</dbReference>
<dbReference type="PROSITE" id="PS52035">
    <property type="entry name" value="PEPTIDASE_M14"/>
    <property type="match status" value="1"/>
</dbReference>